<dbReference type="AlphaFoldDB" id="A0A8T2PFT5"/>
<feature type="compositionally biased region" description="Acidic residues" evidence="1">
    <location>
        <begin position="193"/>
        <end position="216"/>
    </location>
</feature>
<gene>
    <name evidence="3" type="ORF">JZ751_022644</name>
</gene>
<name>A0A8T2PFT5_9TELE</name>
<feature type="domain" description="DUF4211" evidence="2">
    <location>
        <begin position="236"/>
        <end position="388"/>
    </location>
</feature>
<feature type="compositionally biased region" description="Basic residues" evidence="1">
    <location>
        <begin position="29"/>
        <end position="38"/>
    </location>
</feature>
<sequence length="487" mass="56061">MYLAATMSIVGSSRTYATRRRSRADASRRSRVNWRKTRVSVASYLDDSEESEASTPSTTSESEYEDESEEDGPLEIIEDRTPTVDGSDAEEKCAVTRSRRKRSASNAIFTVSSSDTDSDVGSHPVRKVLPKKRQNLQLSDSEPEAAAKEEAEKKAIEAKEAAEKRKERRKKLLELSKRRRSRKSTFRRRTLEESDEAEGQSNDHDDDNEEEEEEDSPCQLLHSSEEEQEDKDSLNDFIVESDNETGEDGSSVKGAEGSILSHHLPQCEPFVTGSLLKHFQVVVKALLINALDDTFLKSLYDGERTKRYALEMKDSLYHLDQRSILPRLENLKQRSRWSDRYKERVECYPKVRVFETGVRGTSCQACELHRHCRFTVRLSGQLYDNKTLRHDEFMPDDTQAFQVGTVCASRTEVYHQLKHFKYHLFCRCQTVLKEEEKARGEDGEEPVKDTVSRVLVKLQEDGWITEQYEAFQGYLNDADFFQEEKLD</sequence>
<feature type="compositionally biased region" description="Acidic residues" evidence="1">
    <location>
        <begin position="62"/>
        <end position="73"/>
    </location>
</feature>
<dbReference type="GO" id="GO:0005634">
    <property type="term" value="C:nucleus"/>
    <property type="evidence" value="ECO:0007669"/>
    <property type="project" value="TreeGrafter"/>
</dbReference>
<feature type="compositionally biased region" description="Basic and acidic residues" evidence="1">
    <location>
        <begin position="145"/>
        <end position="165"/>
    </location>
</feature>
<dbReference type="PANTHER" id="PTHR14689">
    <property type="entry name" value="PHORBOL-ESTER_DAG-TYPE DOMAIN-CONTAINING PROTEIN"/>
    <property type="match status" value="1"/>
</dbReference>
<comment type="caution">
    <text evidence="3">The sequence shown here is derived from an EMBL/GenBank/DDBJ whole genome shotgun (WGS) entry which is preliminary data.</text>
</comment>
<dbReference type="Proteomes" id="UP000824540">
    <property type="component" value="Unassembled WGS sequence"/>
</dbReference>
<feature type="compositionally biased region" description="Basic residues" evidence="1">
    <location>
        <begin position="166"/>
        <end position="188"/>
    </location>
</feature>
<dbReference type="Pfam" id="PF13926">
    <property type="entry name" value="DUF4211"/>
    <property type="match status" value="1"/>
</dbReference>
<dbReference type="OrthoDB" id="21499at2759"/>
<protein>
    <recommendedName>
        <fullName evidence="2">DUF4211 domain-containing protein</fullName>
    </recommendedName>
</protein>
<accession>A0A8T2PFT5</accession>
<keyword evidence="4" id="KW-1185">Reference proteome</keyword>
<reference evidence="3" key="1">
    <citation type="thesis" date="2021" institute="BYU ScholarsArchive" country="Provo, UT, USA">
        <title>Applications of and Algorithms for Genome Assembly and Genomic Analyses with an Emphasis on Marine Teleosts.</title>
        <authorList>
            <person name="Pickett B.D."/>
        </authorList>
    </citation>
    <scope>NUCLEOTIDE SEQUENCE</scope>
    <source>
        <strain evidence="3">HI-2016</strain>
    </source>
</reference>
<dbReference type="PANTHER" id="PTHR14689:SF0">
    <property type="entry name" value="COILED-COIL DOMAIN-CONTAINING PROTEIN 82"/>
    <property type="match status" value="1"/>
</dbReference>
<evidence type="ECO:0000259" key="2">
    <source>
        <dbReference type="Pfam" id="PF13926"/>
    </source>
</evidence>
<proteinExistence type="predicted"/>
<evidence type="ECO:0000313" key="3">
    <source>
        <dbReference type="EMBL" id="KAG9351395.1"/>
    </source>
</evidence>
<feature type="region of interest" description="Disordered" evidence="1">
    <location>
        <begin position="1"/>
        <end position="233"/>
    </location>
</feature>
<evidence type="ECO:0000256" key="1">
    <source>
        <dbReference type="SAM" id="MobiDB-lite"/>
    </source>
</evidence>
<organism evidence="3 4">
    <name type="scientific">Albula glossodonta</name>
    <name type="common">roundjaw bonefish</name>
    <dbReference type="NCBI Taxonomy" id="121402"/>
    <lineage>
        <taxon>Eukaryota</taxon>
        <taxon>Metazoa</taxon>
        <taxon>Chordata</taxon>
        <taxon>Craniata</taxon>
        <taxon>Vertebrata</taxon>
        <taxon>Euteleostomi</taxon>
        <taxon>Actinopterygii</taxon>
        <taxon>Neopterygii</taxon>
        <taxon>Teleostei</taxon>
        <taxon>Albuliformes</taxon>
        <taxon>Albulidae</taxon>
        <taxon>Albula</taxon>
    </lineage>
</organism>
<dbReference type="InterPro" id="IPR025451">
    <property type="entry name" value="DUF4211"/>
</dbReference>
<feature type="compositionally biased region" description="Basic residues" evidence="1">
    <location>
        <begin position="124"/>
        <end position="134"/>
    </location>
</feature>
<evidence type="ECO:0000313" key="4">
    <source>
        <dbReference type="Proteomes" id="UP000824540"/>
    </source>
</evidence>
<dbReference type="EMBL" id="JAFBMS010000006">
    <property type="protein sequence ID" value="KAG9351395.1"/>
    <property type="molecule type" value="Genomic_DNA"/>
</dbReference>